<evidence type="ECO:0000313" key="2">
    <source>
        <dbReference type="Proteomes" id="UP001148838"/>
    </source>
</evidence>
<reference evidence="1 2" key="1">
    <citation type="journal article" date="2022" name="Allergy">
        <title>Genome assembly and annotation of Periplaneta americana reveal a comprehensive cockroach allergen profile.</title>
        <authorList>
            <person name="Wang L."/>
            <person name="Xiong Q."/>
            <person name="Saelim N."/>
            <person name="Wang L."/>
            <person name="Nong W."/>
            <person name="Wan A.T."/>
            <person name="Shi M."/>
            <person name="Liu X."/>
            <person name="Cao Q."/>
            <person name="Hui J.H.L."/>
            <person name="Sookrung N."/>
            <person name="Leung T.F."/>
            <person name="Tungtrongchitr A."/>
            <person name="Tsui S.K.W."/>
        </authorList>
    </citation>
    <scope>NUCLEOTIDE SEQUENCE [LARGE SCALE GENOMIC DNA]</scope>
    <source>
        <strain evidence="1">PWHHKU_190912</strain>
    </source>
</reference>
<protein>
    <recommendedName>
        <fullName evidence="3">DUF4817 domain-containing protein</fullName>
    </recommendedName>
</protein>
<name>A0ABQ8TU38_PERAM</name>
<organism evidence="1 2">
    <name type="scientific">Periplaneta americana</name>
    <name type="common">American cockroach</name>
    <name type="synonym">Blatta americana</name>
    <dbReference type="NCBI Taxonomy" id="6978"/>
    <lineage>
        <taxon>Eukaryota</taxon>
        <taxon>Metazoa</taxon>
        <taxon>Ecdysozoa</taxon>
        <taxon>Arthropoda</taxon>
        <taxon>Hexapoda</taxon>
        <taxon>Insecta</taxon>
        <taxon>Pterygota</taxon>
        <taxon>Neoptera</taxon>
        <taxon>Polyneoptera</taxon>
        <taxon>Dictyoptera</taxon>
        <taxon>Blattodea</taxon>
        <taxon>Blattoidea</taxon>
        <taxon>Blattidae</taxon>
        <taxon>Blattinae</taxon>
        <taxon>Periplaneta</taxon>
    </lineage>
</organism>
<gene>
    <name evidence="1" type="ORF">ANN_01629</name>
</gene>
<proteinExistence type="predicted"/>
<accession>A0ABQ8TU38</accession>
<comment type="caution">
    <text evidence="1">The sequence shown here is derived from an EMBL/GenBank/DDBJ whole genome shotgun (WGS) entry which is preliminary data.</text>
</comment>
<dbReference type="EMBL" id="JAJSOF020000003">
    <property type="protein sequence ID" value="KAJ4450222.1"/>
    <property type="molecule type" value="Genomic_DNA"/>
</dbReference>
<sequence length="364" mass="41309">MVASLRMNQPLSGVSANDDSGYNCSANDRSAFYRYKTASIDYSRICNRKRISEKSRRLEIQYCRRRFLWPSNVNVNICSSEKIDTFASANISQHTGHWSRRRDATFRLQLLPLQTKKVVVVVVVVVNKDCIQQKHGLQMYLIINNNPLRYSPRRAKTDQPAAGLTATCRSRGGRSSNQNAGFCDGNALAAVEEYRRLFPDRRVTASYVFSRVYRMLSETGKLPSVSLRSEREPTAKLIYSPSYGIQDPKLILSLEDKDLVYLEWRAAEQRLEPVYIRPVGEQQVGLRDNEWSIPGMQNCATIVADITSRNTKLISSFHSTRHWTCRLKPDESFVIVRNCMFIVGGHSTGGLLKLLTPSTGLRGM</sequence>
<evidence type="ECO:0008006" key="3">
    <source>
        <dbReference type="Google" id="ProtNLM"/>
    </source>
</evidence>
<dbReference type="Proteomes" id="UP001148838">
    <property type="component" value="Unassembled WGS sequence"/>
</dbReference>
<keyword evidence="2" id="KW-1185">Reference proteome</keyword>
<evidence type="ECO:0000313" key="1">
    <source>
        <dbReference type="EMBL" id="KAJ4450222.1"/>
    </source>
</evidence>